<evidence type="ECO:0000256" key="5">
    <source>
        <dbReference type="ARBA" id="ARBA00023136"/>
    </source>
</evidence>
<feature type="transmembrane region" description="Helical" evidence="6">
    <location>
        <begin position="128"/>
        <end position="150"/>
    </location>
</feature>
<keyword evidence="5 6" id="KW-0472">Membrane</keyword>
<feature type="transmembrane region" description="Helical" evidence="6">
    <location>
        <begin position="20"/>
        <end position="45"/>
    </location>
</feature>
<evidence type="ECO:0000313" key="7">
    <source>
        <dbReference type="EMBL" id="GIL25380.1"/>
    </source>
</evidence>
<dbReference type="CDD" id="cd16914">
    <property type="entry name" value="EcfT"/>
    <property type="match status" value="1"/>
</dbReference>
<dbReference type="PANTHER" id="PTHR34857:SF2">
    <property type="entry name" value="SLL0384 PROTEIN"/>
    <property type="match status" value="1"/>
</dbReference>
<dbReference type="InterPro" id="IPR003339">
    <property type="entry name" value="ABC/ECF_trnsptr_transmembrane"/>
</dbReference>
<feature type="transmembrane region" description="Helical" evidence="6">
    <location>
        <begin position="57"/>
        <end position="78"/>
    </location>
</feature>
<accession>A0A8J4A731</accession>
<comment type="caution">
    <text evidence="7">The sequence shown here is derived from an EMBL/GenBank/DDBJ whole genome shotgun (WGS) entry which is preliminary data.</text>
</comment>
<dbReference type="Pfam" id="PF02361">
    <property type="entry name" value="CbiQ"/>
    <property type="match status" value="1"/>
</dbReference>
<sequence length="239" mass="25509">MPVPSLRPRRGLDPRAKILLVIGCSIVVMSPAGLRFVPFALLLAIGLALGERDWRRAASLPAAAGVMWVLGWWLPLWWPNALTAVVSLACVYLIRFVVAIGVGAHVIVTTSPTQLAAALRIWRIPRPFAVTLAVMLRFFPVVGAEANAVLDAMRLRGLVGAGGLLRHPVLSVERFTVPMIAASLRASEDLSASAILRGLGSRRKPTAMQPPRFATPDLVLVLVTATLTTAALTLPAPLS</sequence>
<name>A0A8J4A731_9ACTN</name>
<dbReference type="Proteomes" id="UP000614996">
    <property type="component" value="Unassembled WGS sequence"/>
</dbReference>
<organism evidence="7 8">
    <name type="scientific">Actinocatenispora comari</name>
    <dbReference type="NCBI Taxonomy" id="2807577"/>
    <lineage>
        <taxon>Bacteria</taxon>
        <taxon>Bacillati</taxon>
        <taxon>Actinomycetota</taxon>
        <taxon>Actinomycetes</taxon>
        <taxon>Micromonosporales</taxon>
        <taxon>Micromonosporaceae</taxon>
        <taxon>Actinocatenispora</taxon>
    </lineage>
</organism>
<reference evidence="8" key="1">
    <citation type="journal article" date="2021" name="Int. J. Syst. Evol. Microbiol.">
        <title>Actinocatenispora comari sp. nov., an endophytic actinomycete isolated from aerial parts of Comarum salesowianum.</title>
        <authorList>
            <person name="Oyunbileg N."/>
            <person name="Iizaka Y."/>
            <person name="Hamada M."/>
            <person name="Davaapurev B.O."/>
            <person name="Fukumoto A."/>
            <person name="Tsetseg B."/>
            <person name="Kato F."/>
            <person name="Tamura T."/>
            <person name="Batkhuu J."/>
            <person name="Anzai Y."/>
        </authorList>
    </citation>
    <scope>NUCLEOTIDE SEQUENCE [LARGE SCALE GENOMIC DNA]</scope>
    <source>
        <strain evidence="8">NUM-2625</strain>
    </source>
</reference>
<keyword evidence="8" id="KW-1185">Reference proteome</keyword>
<keyword evidence="4 6" id="KW-1133">Transmembrane helix</keyword>
<dbReference type="PANTHER" id="PTHR34857">
    <property type="entry name" value="SLL0384 PROTEIN"/>
    <property type="match status" value="1"/>
</dbReference>
<dbReference type="InterPro" id="IPR051611">
    <property type="entry name" value="ECF_transporter_component"/>
</dbReference>
<feature type="transmembrane region" description="Helical" evidence="6">
    <location>
        <begin position="218"/>
        <end position="238"/>
    </location>
</feature>
<evidence type="ECO:0000256" key="3">
    <source>
        <dbReference type="ARBA" id="ARBA00022692"/>
    </source>
</evidence>
<dbReference type="EMBL" id="BOPO01000006">
    <property type="protein sequence ID" value="GIL25380.1"/>
    <property type="molecule type" value="Genomic_DNA"/>
</dbReference>
<keyword evidence="3 6" id="KW-0812">Transmembrane</keyword>
<evidence type="ECO:0000256" key="2">
    <source>
        <dbReference type="ARBA" id="ARBA00022475"/>
    </source>
</evidence>
<comment type="subcellular location">
    <subcellularLocation>
        <location evidence="1">Membrane</location>
        <topology evidence="1">Multi-pass membrane protein</topology>
    </subcellularLocation>
</comment>
<evidence type="ECO:0000313" key="8">
    <source>
        <dbReference type="Proteomes" id="UP000614996"/>
    </source>
</evidence>
<evidence type="ECO:0000256" key="4">
    <source>
        <dbReference type="ARBA" id="ARBA00022989"/>
    </source>
</evidence>
<keyword evidence="2" id="KW-1003">Cell membrane</keyword>
<dbReference type="GO" id="GO:0005886">
    <property type="term" value="C:plasma membrane"/>
    <property type="evidence" value="ECO:0007669"/>
    <property type="project" value="UniProtKB-ARBA"/>
</dbReference>
<evidence type="ECO:0000256" key="6">
    <source>
        <dbReference type="SAM" id="Phobius"/>
    </source>
</evidence>
<feature type="transmembrane region" description="Helical" evidence="6">
    <location>
        <begin position="84"/>
        <end position="108"/>
    </location>
</feature>
<protein>
    <submittedName>
        <fullName evidence="7">Cobalt ABC transporter permease</fullName>
    </submittedName>
</protein>
<evidence type="ECO:0000256" key="1">
    <source>
        <dbReference type="ARBA" id="ARBA00004141"/>
    </source>
</evidence>
<dbReference type="AlphaFoldDB" id="A0A8J4A731"/>
<proteinExistence type="predicted"/>
<gene>
    <name evidence="7" type="ORF">NUM_06350</name>
</gene>